<comment type="similarity">
    <text evidence="4">Belongs to the peptidase S8 family.</text>
</comment>
<dbReference type="PRINTS" id="PR00723">
    <property type="entry name" value="SUBTILISIN"/>
</dbReference>
<feature type="active site" description="Charge relay system" evidence="4">
    <location>
        <position position="245"/>
    </location>
</feature>
<dbReference type="NCBIfam" id="TIGR04183">
    <property type="entry name" value="Por_Secre_tail"/>
    <property type="match status" value="1"/>
</dbReference>
<dbReference type="InterPro" id="IPR015500">
    <property type="entry name" value="Peptidase_S8_subtilisin-rel"/>
</dbReference>
<dbReference type="OrthoDB" id="1489355at2"/>
<protein>
    <submittedName>
        <fullName evidence="8">Por secretion system C-terminal sorting domain-containing protein</fullName>
    </submittedName>
</protein>
<dbReference type="CDD" id="cd07498">
    <property type="entry name" value="Peptidases_S8_15"/>
    <property type="match status" value="1"/>
</dbReference>
<proteinExistence type="inferred from homology"/>
<dbReference type="SUPFAM" id="SSF52743">
    <property type="entry name" value="Subtilisin-like"/>
    <property type="match status" value="1"/>
</dbReference>
<evidence type="ECO:0000256" key="2">
    <source>
        <dbReference type="ARBA" id="ARBA00022801"/>
    </source>
</evidence>
<accession>A0A1H7STC2</accession>
<evidence type="ECO:0000256" key="5">
    <source>
        <dbReference type="SAM" id="SignalP"/>
    </source>
</evidence>
<evidence type="ECO:0000313" key="9">
    <source>
        <dbReference type="Proteomes" id="UP000198984"/>
    </source>
</evidence>
<dbReference type="AlphaFoldDB" id="A0A1H7STC2"/>
<dbReference type="InterPro" id="IPR036852">
    <property type="entry name" value="Peptidase_S8/S53_dom_sf"/>
</dbReference>
<dbReference type="Pfam" id="PF18962">
    <property type="entry name" value="Por_Secre_tail"/>
    <property type="match status" value="1"/>
</dbReference>
<dbReference type="STRING" id="573321.SAMN04488505_1021035"/>
<dbReference type="PROSITE" id="PS51892">
    <property type="entry name" value="SUBTILASE"/>
    <property type="match status" value="1"/>
</dbReference>
<evidence type="ECO:0000256" key="3">
    <source>
        <dbReference type="ARBA" id="ARBA00022825"/>
    </source>
</evidence>
<dbReference type="PANTHER" id="PTHR42884:SF14">
    <property type="entry name" value="NEUROENDOCRINE CONVERTASE 1"/>
    <property type="match status" value="1"/>
</dbReference>
<dbReference type="PANTHER" id="PTHR42884">
    <property type="entry name" value="PROPROTEIN CONVERTASE SUBTILISIN/KEXIN-RELATED"/>
    <property type="match status" value="1"/>
</dbReference>
<evidence type="ECO:0000259" key="7">
    <source>
        <dbReference type="Pfam" id="PF18962"/>
    </source>
</evidence>
<feature type="signal peptide" evidence="5">
    <location>
        <begin position="1"/>
        <end position="22"/>
    </location>
</feature>
<name>A0A1H7STC2_9BACT</name>
<evidence type="ECO:0000313" key="8">
    <source>
        <dbReference type="EMBL" id="SEL75813.1"/>
    </source>
</evidence>
<dbReference type="PROSITE" id="PS00137">
    <property type="entry name" value="SUBTILASE_HIS"/>
    <property type="match status" value="1"/>
</dbReference>
<feature type="active site" description="Charge relay system" evidence="4">
    <location>
        <position position="281"/>
    </location>
</feature>
<dbReference type="GO" id="GO:0004252">
    <property type="term" value="F:serine-type endopeptidase activity"/>
    <property type="evidence" value="ECO:0007669"/>
    <property type="project" value="UniProtKB-UniRule"/>
</dbReference>
<dbReference type="Gene3D" id="3.40.50.200">
    <property type="entry name" value="Peptidase S8/S53 domain"/>
    <property type="match status" value="1"/>
</dbReference>
<evidence type="ECO:0000259" key="6">
    <source>
        <dbReference type="Pfam" id="PF00082"/>
    </source>
</evidence>
<feature type="active site" description="Charge relay system" evidence="4">
    <location>
        <position position="465"/>
    </location>
</feature>
<dbReference type="InterPro" id="IPR023828">
    <property type="entry name" value="Peptidase_S8_Ser-AS"/>
</dbReference>
<dbReference type="GO" id="GO:0016485">
    <property type="term" value="P:protein processing"/>
    <property type="evidence" value="ECO:0007669"/>
    <property type="project" value="TreeGrafter"/>
</dbReference>
<keyword evidence="5" id="KW-0732">Signal</keyword>
<dbReference type="InterPro" id="IPR034054">
    <property type="entry name" value="Pep_S8_PrcA"/>
</dbReference>
<keyword evidence="2 4" id="KW-0378">Hydrolase</keyword>
<dbReference type="RefSeq" id="WP_089911345.1">
    <property type="nucleotide sequence ID" value="NZ_FOBB01000002.1"/>
</dbReference>
<feature type="chain" id="PRO_5011462865" evidence="5">
    <location>
        <begin position="23"/>
        <end position="815"/>
    </location>
</feature>
<organism evidence="8 9">
    <name type="scientific">Chitinophaga rupis</name>
    <dbReference type="NCBI Taxonomy" id="573321"/>
    <lineage>
        <taxon>Bacteria</taxon>
        <taxon>Pseudomonadati</taxon>
        <taxon>Bacteroidota</taxon>
        <taxon>Chitinophagia</taxon>
        <taxon>Chitinophagales</taxon>
        <taxon>Chitinophagaceae</taxon>
        <taxon>Chitinophaga</taxon>
    </lineage>
</organism>
<evidence type="ECO:0000256" key="1">
    <source>
        <dbReference type="ARBA" id="ARBA00022670"/>
    </source>
</evidence>
<sequence>MQNTFTGILLTLACLIASNTTAQRYFKMEQGKQVNFHASDQKFIAHTLTALPKNAPVMLNSSITIDSSKSLGNTGLTLLHISHRAAMDARLLQSAGRQSKQFDYITPVLLTEDGKEIGSLTDRIMVKLKSGIRVGQLSELLSKMNASIARPYAFDKNVYFIQLPKDSVNYGLEISYRLLQTGLFQYAEPDYLLFVKGATNDPFFNQQWSLNNTRQRWGIAGDDIKATAAWDITTGCSNIRVAVLDIGVDLTHPDLQANLLPGFDATGGGSAGGPNGDNISHGTNCTGIIGAVANNGIGTVGIAYNCRILPVRIFQGIPGPPDNDIVATAAWLAGGIDWAWQQGADVLSCSWSTTIGQAAIQQAISNAVTQGRGGRGAIICVATGNDNSAAISFPAADPDVIAVGATSPCDQRKSPSSCDGENWWGSNYGSGLDVVAPGVKIYTTDLQGANGDDPSDYDSIFNGTSSATPHVAATAALIFSVNPNLTGLQARRILETTVDKVGGYSYTGVLDQLNGNWNNEMGYGRINAFQAVLTAAGGGITGAGSNCGAATYNIYNLPATAAGTTWSISNTSIASLVPNGNSVTVNTLSSGTVTLYADVAVTCGTPMHFSKTITINAVNPPVPQYTWRGDCPGTKGYCANSGTYYAINIPPGVTYQYSYNNSTWTSTSTAPYFHVACDQSIDFYVRAVGCSGNLSPTYHQHVTALSDKICHPGGAVRMANDSIPSLKAAVVTDTIAFKVYPVPATTNLNVSFNKAYLKSIKAVKILNIAGVVIQQFNYGEGIYTTNINVSRIKPGMYIIQAFDGVEWLSRKIIIQ</sequence>
<dbReference type="InterPro" id="IPR000209">
    <property type="entry name" value="Peptidase_S8/S53_dom"/>
</dbReference>
<dbReference type="GO" id="GO:0016020">
    <property type="term" value="C:membrane"/>
    <property type="evidence" value="ECO:0007669"/>
    <property type="project" value="TreeGrafter"/>
</dbReference>
<dbReference type="PROSITE" id="PS00138">
    <property type="entry name" value="SUBTILASE_SER"/>
    <property type="match status" value="1"/>
</dbReference>
<dbReference type="Pfam" id="PF00082">
    <property type="entry name" value="Peptidase_S8"/>
    <property type="match status" value="1"/>
</dbReference>
<keyword evidence="9" id="KW-1185">Reference proteome</keyword>
<gene>
    <name evidence="8" type="ORF">SAMN04488505_1021035</name>
</gene>
<feature type="domain" description="Peptidase S8/S53" evidence="6">
    <location>
        <begin position="238"/>
        <end position="524"/>
    </location>
</feature>
<reference evidence="8 9" key="1">
    <citation type="submission" date="2016-10" db="EMBL/GenBank/DDBJ databases">
        <authorList>
            <person name="de Groot N.N."/>
        </authorList>
    </citation>
    <scope>NUCLEOTIDE SEQUENCE [LARGE SCALE GENOMIC DNA]</scope>
    <source>
        <strain evidence="8 9">DSM 21039</strain>
    </source>
</reference>
<dbReference type="InterPro" id="IPR022398">
    <property type="entry name" value="Peptidase_S8_His-AS"/>
</dbReference>
<feature type="domain" description="Secretion system C-terminal sorting" evidence="7">
    <location>
        <begin position="739"/>
        <end position="814"/>
    </location>
</feature>
<dbReference type="InterPro" id="IPR026444">
    <property type="entry name" value="Secre_tail"/>
</dbReference>
<dbReference type="Proteomes" id="UP000198984">
    <property type="component" value="Unassembled WGS sequence"/>
</dbReference>
<evidence type="ECO:0000256" key="4">
    <source>
        <dbReference type="PROSITE-ProRule" id="PRU01240"/>
    </source>
</evidence>
<keyword evidence="1 4" id="KW-0645">Protease</keyword>
<keyword evidence="3 4" id="KW-0720">Serine protease</keyword>
<dbReference type="EMBL" id="FOBB01000002">
    <property type="protein sequence ID" value="SEL75813.1"/>
    <property type="molecule type" value="Genomic_DNA"/>
</dbReference>